<evidence type="ECO:0000256" key="3">
    <source>
        <dbReference type="ARBA" id="ARBA00023004"/>
    </source>
</evidence>
<dbReference type="GO" id="GO:0015036">
    <property type="term" value="F:disulfide oxidoreductase activity"/>
    <property type="evidence" value="ECO:0007669"/>
    <property type="project" value="UniProtKB-ARBA"/>
</dbReference>
<dbReference type="GO" id="GO:0006879">
    <property type="term" value="P:intracellular iron ion homeostasis"/>
    <property type="evidence" value="ECO:0007669"/>
    <property type="project" value="TreeGrafter"/>
</dbReference>
<evidence type="ECO:0000256" key="2">
    <source>
        <dbReference type="ARBA" id="ARBA00022723"/>
    </source>
</evidence>
<dbReference type="OrthoDB" id="415696at2759"/>
<proteinExistence type="inferred from homology"/>
<evidence type="ECO:0000313" key="7">
    <source>
        <dbReference type="EMBL" id="KAF4442180.1"/>
    </source>
</evidence>
<dbReference type="GO" id="GO:0046872">
    <property type="term" value="F:metal ion binding"/>
    <property type="evidence" value="ECO:0007669"/>
    <property type="project" value="UniProtKB-KW"/>
</dbReference>
<reference evidence="7 8" key="1">
    <citation type="submission" date="2020-01" db="EMBL/GenBank/DDBJ databases">
        <title>Identification and distribution of gene clusters putatively required for synthesis of sphingolipid metabolism inhibitors in phylogenetically diverse species of the filamentous fungus Fusarium.</title>
        <authorList>
            <person name="Kim H.-S."/>
            <person name="Busman M."/>
            <person name="Brown D.W."/>
            <person name="Divon H."/>
            <person name="Uhlig S."/>
            <person name="Proctor R.H."/>
        </authorList>
    </citation>
    <scope>NUCLEOTIDE SEQUENCE [LARGE SCALE GENOMIC DNA]</scope>
    <source>
        <strain evidence="7 8">NRRL 20459</strain>
    </source>
</reference>
<comment type="function">
    <text evidence="5">Monothiol glutaredoxin involved in the biogenesis of iron-sulfur clusters. Binds one iron-sulfur cluster per dimer. The iron-sulfur cluster is bound between subunits, and is complexed by a bound glutathione and a cysteine residue from each subunit.</text>
</comment>
<keyword evidence="2" id="KW-0479">Metal-binding</keyword>
<keyword evidence="8" id="KW-1185">Reference proteome</keyword>
<dbReference type="PANTHER" id="PTHR10293:SF73">
    <property type="entry name" value="GLUTAREDOXIN-3"/>
    <property type="match status" value="1"/>
</dbReference>
<comment type="similarity">
    <text evidence="1">Belongs to the glutaredoxin family. Monothiol subfamily.</text>
</comment>
<dbReference type="PROSITE" id="PS51352">
    <property type="entry name" value="THIOREDOXIN_2"/>
    <property type="match status" value="1"/>
</dbReference>
<accession>A0A8H4K027</accession>
<comment type="caution">
    <text evidence="7">The sequence shown here is derived from an EMBL/GenBank/DDBJ whole genome shotgun (WGS) entry which is preliminary data.</text>
</comment>
<dbReference type="InterPro" id="IPR033658">
    <property type="entry name" value="GRX_PICOT-like"/>
</dbReference>
<dbReference type="Pfam" id="PF00085">
    <property type="entry name" value="Thioredoxin"/>
    <property type="match status" value="1"/>
</dbReference>
<dbReference type="GO" id="GO:0051537">
    <property type="term" value="F:2 iron, 2 sulfur cluster binding"/>
    <property type="evidence" value="ECO:0007669"/>
    <property type="project" value="TreeGrafter"/>
</dbReference>
<dbReference type="SUPFAM" id="SSF52833">
    <property type="entry name" value="Thioredoxin-like"/>
    <property type="match status" value="2"/>
</dbReference>
<sequence length="257" mass="27544">MSTLTEVTSIPQWEQLLGSVPPTTLVIVSFHAPWAAPCAQMATVLSTLASEYPVTEPPATKWVSINAEELSDLSETYDVTAVPFLVLLRNGQVVETVSGSSAVKVRTAIETQAKQSGQEATAAAPNGMDVDNAASAAAEEEDPEKKKEELFKRLGDLVKAAPVMLFMKGTPSSPQCGFSRQMVGLLRDNSVKYGFFNILADDEVRQGLKEFADWPTYPQLWIDGELVGGLDIVKEEIGNSPDFLGKYSVSSATGAAA</sequence>
<dbReference type="EMBL" id="JAADYS010003788">
    <property type="protein sequence ID" value="KAF4442180.1"/>
    <property type="molecule type" value="Genomic_DNA"/>
</dbReference>
<evidence type="ECO:0000256" key="4">
    <source>
        <dbReference type="ARBA" id="ARBA00023014"/>
    </source>
</evidence>
<dbReference type="AlphaFoldDB" id="A0A8H4K027"/>
<dbReference type="InterPro" id="IPR036249">
    <property type="entry name" value="Thioredoxin-like_sf"/>
</dbReference>
<evidence type="ECO:0000259" key="6">
    <source>
        <dbReference type="PROSITE" id="PS51352"/>
    </source>
</evidence>
<dbReference type="PROSITE" id="PS51354">
    <property type="entry name" value="GLUTAREDOXIN_2"/>
    <property type="match status" value="1"/>
</dbReference>
<dbReference type="GO" id="GO:0005829">
    <property type="term" value="C:cytosol"/>
    <property type="evidence" value="ECO:0007669"/>
    <property type="project" value="TreeGrafter"/>
</dbReference>
<dbReference type="InterPro" id="IPR004480">
    <property type="entry name" value="Monothiol_GRX-rel"/>
</dbReference>
<dbReference type="Proteomes" id="UP000554235">
    <property type="component" value="Unassembled WGS sequence"/>
</dbReference>
<dbReference type="InterPro" id="IPR013766">
    <property type="entry name" value="Thioredoxin_domain"/>
</dbReference>
<name>A0A8H4K027_9HYPO</name>
<dbReference type="CDD" id="cd03028">
    <property type="entry name" value="GRX_PICOT_like"/>
    <property type="match status" value="1"/>
</dbReference>
<gene>
    <name evidence="7" type="ORF">FALBO_17301</name>
</gene>
<keyword evidence="3" id="KW-0408">Iron</keyword>
<evidence type="ECO:0000256" key="1">
    <source>
        <dbReference type="ARBA" id="ARBA00009630"/>
    </source>
</evidence>
<dbReference type="CDD" id="cd02984">
    <property type="entry name" value="TRX_PICOT"/>
    <property type="match status" value="1"/>
</dbReference>
<evidence type="ECO:0000256" key="5">
    <source>
        <dbReference type="ARBA" id="ARBA00055846"/>
    </source>
</evidence>
<dbReference type="InterPro" id="IPR002109">
    <property type="entry name" value="Glutaredoxin"/>
</dbReference>
<keyword evidence="4" id="KW-0411">Iron-sulfur</keyword>
<dbReference type="Pfam" id="PF00462">
    <property type="entry name" value="Glutaredoxin"/>
    <property type="match status" value="1"/>
</dbReference>
<organism evidence="7 8">
    <name type="scientific">Fusarium albosuccineum</name>
    <dbReference type="NCBI Taxonomy" id="1237068"/>
    <lineage>
        <taxon>Eukaryota</taxon>
        <taxon>Fungi</taxon>
        <taxon>Dikarya</taxon>
        <taxon>Ascomycota</taxon>
        <taxon>Pezizomycotina</taxon>
        <taxon>Sordariomycetes</taxon>
        <taxon>Hypocreomycetidae</taxon>
        <taxon>Hypocreales</taxon>
        <taxon>Nectriaceae</taxon>
        <taxon>Fusarium</taxon>
        <taxon>Fusarium decemcellulare species complex</taxon>
    </lineage>
</organism>
<feature type="domain" description="Thioredoxin" evidence="6">
    <location>
        <begin position="1"/>
        <end position="114"/>
    </location>
</feature>
<dbReference type="FunFam" id="3.40.30.10:FF:000092">
    <property type="entry name" value="Monothiol glutaredoxin"/>
    <property type="match status" value="1"/>
</dbReference>
<dbReference type="FunFam" id="3.40.30.10:FF:000012">
    <property type="entry name" value="Monothiol glutaredoxin"/>
    <property type="match status" value="1"/>
</dbReference>
<dbReference type="GO" id="GO:0005634">
    <property type="term" value="C:nucleus"/>
    <property type="evidence" value="ECO:0007669"/>
    <property type="project" value="TreeGrafter"/>
</dbReference>
<dbReference type="Gene3D" id="3.40.30.10">
    <property type="entry name" value="Glutaredoxin"/>
    <property type="match status" value="2"/>
</dbReference>
<protein>
    <submittedName>
        <fullName evidence="7">Glutaredoxin</fullName>
    </submittedName>
</protein>
<evidence type="ECO:0000313" key="8">
    <source>
        <dbReference type="Proteomes" id="UP000554235"/>
    </source>
</evidence>
<dbReference type="PANTHER" id="PTHR10293">
    <property type="entry name" value="GLUTAREDOXIN FAMILY MEMBER"/>
    <property type="match status" value="1"/>
</dbReference>